<dbReference type="EMBL" id="BPLR01014785">
    <property type="protein sequence ID" value="GIY71331.1"/>
    <property type="molecule type" value="Genomic_DNA"/>
</dbReference>
<name>A0AAV4VLJ0_CAEEX</name>
<accession>A0AAV4VLJ0</accession>
<protein>
    <submittedName>
        <fullName evidence="1">Uncharacterized protein</fullName>
    </submittedName>
</protein>
<dbReference type="Proteomes" id="UP001054945">
    <property type="component" value="Unassembled WGS sequence"/>
</dbReference>
<dbReference type="AlphaFoldDB" id="A0AAV4VLJ0"/>
<keyword evidence="2" id="KW-1185">Reference proteome</keyword>
<gene>
    <name evidence="1" type="ORF">CEXT_562851</name>
</gene>
<proteinExistence type="predicted"/>
<comment type="caution">
    <text evidence="1">The sequence shown here is derived from an EMBL/GenBank/DDBJ whole genome shotgun (WGS) entry which is preliminary data.</text>
</comment>
<evidence type="ECO:0000313" key="2">
    <source>
        <dbReference type="Proteomes" id="UP001054945"/>
    </source>
</evidence>
<sequence length="81" mass="9831">MVRYIYFYITADDFTIRYSLFENKFLTEGRTRRQFVTTCHSEFNQAEIALECRMHSSAICIPRRTWFVLRVSQYGWIVDMT</sequence>
<reference evidence="1 2" key="1">
    <citation type="submission" date="2021-06" db="EMBL/GenBank/DDBJ databases">
        <title>Caerostris extrusa draft genome.</title>
        <authorList>
            <person name="Kono N."/>
            <person name="Arakawa K."/>
        </authorList>
    </citation>
    <scope>NUCLEOTIDE SEQUENCE [LARGE SCALE GENOMIC DNA]</scope>
</reference>
<evidence type="ECO:0000313" key="1">
    <source>
        <dbReference type="EMBL" id="GIY71331.1"/>
    </source>
</evidence>
<organism evidence="1 2">
    <name type="scientific">Caerostris extrusa</name>
    <name type="common">Bark spider</name>
    <name type="synonym">Caerostris bankana</name>
    <dbReference type="NCBI Taxonomy" id="172846"/>
    <lineage>
        <taxon>Eukaryota</taxon>
        <taxon>Metazoa</taxon>
        <taxon>Ecdysozoa</taxon>
        <taxon>Arthropoda</taxon>
        <taxon>Chelicerata</taxon>
        <taxon>Arachnida</taxon>
        <taxon>Araneae</taxon>
        <taxon>Araneomorphae</taxon>
        <taxon>Entelegynae</taxon>
        <taxon>Araneoidea</taxon>
        <taxon>Araneidae</taxon>
        <taxon>Caerostris</taxon>
    </lineage>
</organism>